<dbReference type="EMBL" id="JAYKXP010000016">
    <property type="protein sequence ID" value="KAK7049562.1"/>
    <property type="molecule type" value="Genomic_DNA"/>
</dbReference>
<protein>
    <submittedName>
        <fullName evidence="1">Uncharacterized protein</fullName>
    </submittedName>
</protein>
<evidence type="ECO:0000313" key="2">
    <source>
        <dbReference type="Proteomes" id="UP001383192"/>
    </source>
</evidence>
<gene>
    <name evidence="1" type="ORF">VNI00_005593</name>
</gene>
<accession>A0AAW0DH50</accession>
<keyword evidence="2" id="KW-1185">Reference proteome</keyword>
<comment type="caution">
    <text evidence="1">The sequence shown here is derived from an EMBL/GenBank/DDBJ whole genome shotgun (WGS) entry which is preliminary data.</text>
</comment>
<proteinExistence type="predicted"/>
<dbReference type="Proteomes" id="UP001383192">
    <property type="component" value="Unassembled WGS sequence"/>
</dbReference>
<evidence type="ECO:0000313" key="1">
    <source>
        <dbReference type="EMBL" id="KAK7049562.1"/>
    </source>
</evidence>
<organism evidence="1 2">
    <name type="scientific">Paramarasmius palmivorus</name>
    <dbReference type="NCBI Taxonomy" id="297713"/>
    <lineage>
        <taxon>Eukaryota</taxon>
        <taxon>Fungi</taxon>
        <taxon>Dikarya</taxon>
        <taxon>Basidiomycota</taxon>
        <taxon>Agaricomycotina</taxon>
        <taxon>Agaricomycetes</taxon>
        <taxon>Agaricomycetidae</taxon>
        <taxon>Agaricales</taxon>
        <taxon>Marasmiineae</taxon>
        <taxon>Marasmiaceae</taxon>
        <taxon>Paramarasmius</taxon>
    </lineage>
</organism>
<sequence>MFTQIPSLLRGIEHKAWQIAESEAFQFPEDFTIDPSRNLLVCLYRHASRHDTVFEVKPLSVESGKPHPDASNPSLRVTCEDVVSPTWSYDIRTFDRFIGALCTPDEVAYSELMLWNWETGELIKRVEGPMSFAFLSERYIMYTVERMEDNATIPILALLNLDQGSRSQPFLELQVVKDFIGLLDVSIHTECPPATQQRCKAPFGTNFQDRLFVVCIRMFNYRDEEAYHFALFLRLSELLRLAEDAEEILVSWESWGPKRSKLLEIDFSDVWVCFVYGLKAVVMNPRPNPSAIFPKEFRLLDFNDSPIRRGGDVDDNVEVSLETVTGATQFRTPVTTSLPCRIIKGSVPESSSAIMLSEDALLTVSDDESEMTLYSF</sequence>
<dbReference type="AlphaFoldDB" id="A0AAW0DH50"/>
<reference evidence="1 2" key="1">
    <citation type="submission" date="2024-01" db="EMBL/GenBank/DDBJ databases">
        <title>A draft genome for a cacao thread blight-causing isolate of Paramarasmius palmivorus.</title>
        <authorList>
            <person name="Baruah I.K."/>
            <person name="Bukari Y."/>
            <person name="Amoako-Attah I."/>
            <person name="Meinhardt L.W."/>
            <person name="Bailey B.A."/>
            <person name="Cohen S.P."/>
        </authorList>
    </citation>
    <scope>NUCLEOTIDE SEQUENCE [LARGE SCALE GENOMIC DNA]</scope>
    <source>
        <strain evidence="1 2">GH-12</strain>
    </source>
</reference>
<name>A0AAW0DH50_9AGAR</name>